<dbReference type="Gramene" id="PNW79917">
    <property type="protein sequence ID" value="PNW79917"/>
    <property type="gene ID" value="CHLRE_08g371957v5"/>
</dbReference>
<dbReference type="OrthoDB" id="10262360at2759"/>
<evidence type="ECO:0000313" key="7">
    <source>
        <dbReference type="Proteomes" id="UP000006906"/>
    </source>
</evidence>
<proteinExistence type="inferred from homology"/>
<dbReference type="GO" id="GO:0010506">
    <property type="term" value="P:regulation of autophagy"/>
    <property type="evidence" value="ECO:0000318"/>
    <property type="project" value="GO_Central"/>
</dbReference>
<dbReference type="GeneID" id="5720416"/>
<dbReference type="InterPro" id="IPR001680">
    <property type="entry name" value="WD40_rpt"/>
</dbReference>
<reference evidence="6 7" key="1">
    <citation type="journal article" date="2007" name="Science">
        <title>The Chlamydomonas genome reveals the evolution of key animal and plant functions.</title>
        <authorList>
            <person name="Merchant S.S."/>
            <person name="Prochnik S.E."/>
            <person name="Vallon O."/>
            <person name="Harris E.H."/>
            <person name="Karpowicz S.J."/>
            <person name="Witman G.B."/>
            <person name="Terry A."/>
            <person name="Salamov A."/>
            <person name="Fritz-Laylin L.K."/>
            <person name="Marechal-Drouard L."/>
            <person name="Marshall W.F."/>
            <person name="Qu L.H."/>
            <person name="Nelson D.R."/>
            <person name="Sanderfoot A.A."/>
            <person name="Spalding M.H."/>
            <person name="Kapitonov V.V."/>
            <person name="Ren Q."/>
            <person name="Ferris P."/>
            <person name="Lindquist E."/>
            <person name="Shapiro H."/>
            <person name="Lucas S.M."/>
            <person name="Grimwood J."/>
            <person name="Schmutz J."/>
            <person name="Cardol P."/>
            <person name="Cerutti H."/>
            <person name="Chanfreau G."/>
            <person name="Chen C.L."/>
            <person name="Cognat V."/>
            <person name="Croft M.T."/>
            <person name="Dent R."/>
            <person name="Dutcher S."/>
            <person name="Fernandez E."/>
            <person name="Fukuzawa H."/>
            <person name="Gonzalez-Ballester D."/>
            <person name="Gonzalez-Halphen D."/>
            <person name="Hallmann A."/>
            <person name="Hanikenne M."/>
            <person name="Hippler M."/>
            <person name="Inwood W."/>
            <person name="Jabbari K."/>
            <person name="Kalanon M."/>
            <person name="Kuras R."/>
            <person name="Lefebvre P.A."/>
            <person name="Lemaire S.D."/>
            <person name="Lobanov A.V."/>
            <person name="Lohr M."/>
            <person name="Manuell A."/>
            <person name="Meier I."/>
            <person name="Mets L."/>
            <person name="Mittag M."/>
            <person name="Mittelmeier T."/>
            <person name="Moroney J.V."/>
            <person name="Moseley J."/>
            <person name="Napoli C."/>
            <person name="Nedelcu A.M."/>
            <person name="Niyogi K."/>
            <person name="Novoselov S.V."/>
            <person name="Paulsen I.T."/>
            <person name="Pazour G."/>
            <person name="Purton S."/>
            <person name="Ral J.P."/>
            <person name="Riano-Pachon D.M."/>
            <person name="Riekhof W."/>
            <person name="Rymarquis L."/>
            <person name="Schroda M."/>
            <person name="Stern D."/>
            <person name="Umen J."/>
            <person name="Willows R."/>
            <person name="Wilson N."/>
            <person name="Zimmer S.L."/>
            <person name="Allmer J."/>
            <person name="Balk J."/>
            <person name="Bisova K."/>
            <person name="Chen C.J."/>
            <person name="Elias M."/>
            <person name="Gendler K."/>
            <person name="Hauser C."/>
            <person name="Lamb M.R."/>
            <person name="Ledford H."/>
            <person name="Long J.C."/>
            <person name="Minagawa J."/>
            <person name="Page M.D."/>
            <person name="Pan J."/>
            <person name="Pootakham W."/>
            <person name="Roje S."/>
            <person name="Rose A."/>
            <person name="Stahlberg E."/>
            <person name="Terauchi A.M."/>
            <person name="Yang P."/>
            <person name="Ball S."/>
            <person name="Bowler C."/>
            <person name="Dieckmann C.L."/>
            <person name="Gladyshev V.N."/>
            <person name="Green P."/>
            <person name="Jorgensen R."/>
            <person name="Mayfield S."/>
            <person name="Mueller-Roeber B."/>
            <person name="Rajamani S."/>
            <person name="Sayre R.T."/>
            <person name="Brokstein P."/>
            <person name="Dubchak I."/>
            <person name="Goodstein D."/>
            <person name="Hornick L."/>
            <person name="Huang Y.W."/>
            <person name="Jhaveri J."/>
            <person name="Luo Y."/>
            <person name="Martinez D."/>
            <person name="Ngau W.C."/>
            <person name="Otillar B."/>
            <person name="Poliakov A."/>
            <person name="Porter A."/>
            <person name="Szajkowski L."/>
            <person name="Werner G."/>
            <person name="Zhou K."/>
            <person name="Grigoriev I.V."/>
            <person name="Rokhsar D.S."/>
            <person name="Grossman A.R."/>
        </authorList>
    </citation>
    <scope>NUCLEOTIDE SEQUENCE [LARGE SCALE GENOMIC DNA]</scope>
    <source>
        <strain evidence="7">CC-503</strain>
    </source>
</reference>
<feature type="domain" description="Raptor N-terminal CASPase-like" evidence="5">
    <location>
        <begin position="82"/>
        <end position="235"/>
    </location>
</feature>
<dbReference type="SMART" id="SM01302">
    <property type="entry name" value="Raptor_N"/>
    <property type="match status" value="1"/>
</dbReference>
<name>A0A2K3DHD1_CHLRE</name>
<dbReference type="GO" id="GO:0030674">
    <property type="term" value="F:protein-macromolecule adaptor activity"/>
    <property type="evidence" value="ECO:0000318"/>
    <property type="project" value="GO_Central"/>
</dbReference>
<dbReference type="PANTHER" id="PTHR12848:SF16">
    <property type="entry name" value="REGULATORY-ASSOCIATED PROTEIN OF MTOR"/>
    <property type="match status" value="1"/>
</dbReference>
<dbReference type="SMR" id="A0A2K3DHD1"/>
<dbReference type="PANTHER" id="PTHR12848">
    <property type="entry name" value="REGULATORY-ASSOCIATED PROTEIN OF MTOR"/>
    <property type="match status" value="1"/>
</dbReference>
<dbReference type="EMBL" id="CM008969">
    <property type="protein sequence ID" value="PNW79917.1"/>
    <property type="molecule type" value="Genomic_DNA"/>
</dbReference>
<dbReference type="GO" id="GO:0030307">
    <property type="term" value="P:positive regulation of cell growth"/>
    <property type="evidence" value="ECO:0000318"/>
    <property type="project" value="GO_Central"/>
</dbReference>
<dbReference type="GO" id="GO:0005737">
    <property type="term" value="C:cytoplasm"/>
    <property type="evidence" value="ECO:0000318"/>
    <property type="project" value="GO_Central"/>
</dbReference>
<dbReference type="Pfam" id="PF00400">
    <property type="entry name" value="WD40"/>
    <property type="match status" value="1"/>
</dbReference>
<feature type="compositionally biased region" description="Gly residues" evidence="4">
    <location>
        <begin position="795"/>
        <end position="805"/>
    </location>
</feature>
<feature type="region of interest" description="Disordered" evidence="4">
    <location>
        <begin position="763"/>
        <end position="810"/>
    </location>
</feature>
<feature type="region of interest" description="Disordered" evidence="4">
    <location>
        <begin position="675"/>
        <end position="703"/>
    </location>
</feature>
<sequence>MENEDGPEPNAAEGVGAGLADEISRRLTTSDPVPPLTQANEGDPSKPPPRILCEERHDCTADDGDSRGPDPGLVSKWRQKDKVKTTSVALVLCLNIGVDPPDVIKISPCARLECWVDPMSAQPAKALEHIGKNLQAQYERWQPKAKYKMHLDPTVDDVKKLCASARRYAKNDRVLFHYNGHGVPRPTANGEIWVFNSRYTQYIPLSVYELQSWVETPCIYVLDCSAAGLILNALRQLVDQRAGGPGGHDASRGLEIIVLGACGAGETLPQNPDLPADVFTACLTTPIKVALRWFCSRSLMRHDGLTKDLIDRIPGKQTDRKSPLGELNWVFTAITDTIAWNVLPRPMFQKLFRSDLLTASLFRNFLLAERIMSAAGCTPVSYPRLPPTHQHPMWQAWDLAAEMCLVQLPTLSSDQQAEFKPSPFFSEQLTAFELWLAHGSRDKKPPEQLPIVLQVLLSQVHRLRALVLLGRFLDMGPWAVELALSVGIFPYVLKLLQTTSSDLRSTLVFIWAKVLALDRSCQVDLVKDAGHLYFIRYLDSVDGHIDLYSRAQAAFVLAVICDGHPKGQALCAGSQLLAVLLRWLRSLAPVSLTYGPPGHPLLLRWLCLCIGKLCEDIPEFSLHAIREGAADILVQLLTSPLPEIRAAAIFGLACLIHSCPAAGDRPLHLHAGGGGGGGGAGAGGGGEGGEGGEHGGPVLSLTPSEDRLPAERLIAGAVTQVVYDPAVLVRGELAVLFARFVRGHGGHVREAMAQQQRKLEEAVAAARAAAGDDGGGGVRPRSSPGNAGADAAGWQPGGGGGGGGTPTDPAAAQQQVLYGKIAEAITMLALDPAPKVARLGRDVLRIAQYELSFAAAGGGGGAGGGGAYGANGSLSPRRGESGVGAFAAKLKPRSWRSGFTIGGLPNLSRISADPHDPGAASASSSYNPSTSVPGGGGGAGGPSSGPSGSMMRRVPATAAAAAAAAAVGAAAASGATSTSASPPSPGRDVPMAYSRHPYTLRTVADGGAAGAAGGGSVGGMSDYEGGSHHHSHHHPHHHGYADTRAHGGSGLAGAMLSSAQDAAPPPIPRSLIYGLSCEYFSRPMLEPQCAAWRESDGAKASPWTAPVDPERKARRKAMMEAAAGLSRAMRTPKLREQLHSIESGPEPVSALDFHPYHQVRVSPAPEAGGAGGAGGLGSGGAVTTKVLQAHTKGGVCALAGHTMAPLLATGTSSQVVKIWTDSGDVVGTLRPGNSSTLLAPHRVGAVTAMAFHAYAPVLAAAGADHCTVYELHDPQAASAAAAAAAAARAERASSLLP</sequence>
<keyword evidence="7" id="KW-1185">Reference proteome</keyword>
<dbReference type="ExpressionAtlas" id="A0A2K3DHD1">
    <property type="expression patterns" value="baseline"/>
</dbReference>
<dbReference type="InterPro" id="IPR011989">
    <property type="entry name" value="ARM-like"/>
</dbReference>
<dbReference type="PRINTS" id="PR01547">
    <property type="entry name" value="YEAST176DUF"/>
</dbReference>
<evidence type="ECO:0000256" key="3">
    <source>
        <dbReference type="ARBA" id="ARBA00022737"/>
    </source>
</evidence>
<dbReference type="GO" id="GO:0009267">
    <property type="term" value="P:cellular response to starvation"/>
    <property type="evidence" value="ECO:0000318"/>
    <property type="project" value="GO_Central"/>
</dbReference>
<feature type="compositionally biased region" description="Basic residues" evidence="4">
    <location>
        <begin position="1028"/>
        <end position="1038"/>
    </location>
</feature>
<dbReference type="InterPro" id="IPR016024">
    <property type="entry name" value="ARM-type_fold"/>
</dbReference>
<feature type="compositionally biased region" description="Gly residues" evidence="4">
    <location>
        <begin position="675"/>
        <end position="689"/>
    </location>
</feature>
<dbReference type="FunCoup" id="A0A2K3DHD1">
    <property type="interactions" value="1939"/>
</dbReference>
<dbReference type="Pfam" id="PF14538">
    <property type="entry name" value="Raptor_N"/>
    <property type="match status" value="1"/>
</dbReference>
<evidence type="ECO:0000313" key="6">
    <source>
        <dbReference type="EMBL" id="PNW79917.1"/>
    </source>
</evidence>
<dbReference type="InterPro" id="IPR015943">
    <property type="entry name" value="WD40/YVTN_repeat-like_dom_sf"/>
</dbReference>
<dbReference type="InterPro" id="IPR029347">
    <property type="entry name" value="Raptor_N"/>
</dbReference>
<dbReference type="InParanoid" id="A0A2K3DHD1"/>
<dbReference type="SUPFAM" id="SSF48371">
    <property type="entry name" value="ARM repeat"/>
    <property type="match status" value="1"/>
</dbReference>
<gene>
    <name evidence="6" type="ORF">CHLRE_08g371957v5</name>
</gene>
<keyword evidence="3" id="KW-0677">Repeat</keyword>
<feature type="region of interest" description="Disordered" evidence="4">
    <location>
        <begin position="1005"/>
        <end position="1046"/>
    </location>
</feature>
<evidence type="ECO:0000259" key="5">
    <source>
        <dbReference type="SMART" id="SM01302"/>
    </source>
</evidence>
<feature type="compositionally biased region" description="Gly residues" evidence="4">
    <location>
        <begin position="1007"/>
        <end position="1018"/>
    </location>
</feature>
<dbReference type="SUPFAM" id="SSF50978">
    <property type="entry name" value="WD40 repeat-like"/>
    <property type="match status" value="1"/>
</dbReference>
<feature type="region of interest" description="Disordered" evidence="4">
    <location>
        <begin position="1"/>
        <end position="53"/>
    </location>
</feature>
<dbReference type="GO" id="GO:0031929">
    <property type="term" value="P:TOR signaling"/>
    <property type="evidence" value="ECO:0000318"/>
    <property type="project" value="GO_Central"/>
</dbReference>
<dbReference type="Proteomes" id="UP000006906">
    <property type="component" value="Chromosome 8"/>
</dbReference>
<evidence type="ECO:0000256" key="4">
    <source>
        <dbReference type="SAM" id="MobiDB-lite"/>
    </source>
</evidence>
<dbReference type="SMART" id="SM00320">
    <property type="entry name" value="WD40"/>
    <property type="match status" value="2"/>
</dbReference>
<comment type="similarity">
    <text evidence="1">Belongs to the WD repeat RAPTOR family.</text>
</comment>
<dbReference type="InterPro" id="IPR004083">
    <property type="entry name" value="Raptor"/>
</dbReference>
<feature type="region of interest" description="Disordered" evidence="4">
    <location>
        <begin position="910"/>
        <end position="951"/>
    </location>
</feature>
<dbReference type="GO" id="GO:0071230">
    <property type="term" value="P:cellular response to amino acid stimulus"/>
    <property type="evidence" value="ECO:0000318"/>
    <property type="project" value="GO_Central"/>
</dbReference>
<evidence type="ECO:0000256" key="1">
    <source>
        <dbReference type="ARBA" id="ARBA00009257"/>
    </source>
</evidence>
<dbReference type="Gene3D" id="1.25.10.10">
    <property type="entry name" value="Leucine-rich Repeat Variant"/>
    <property type="match status" value="1"/>
</dbReference>
<dbReference type="InterPro" id="IPR036322">
    <property type="entry name" value="WD40_repeat_dom_sf"/>
</dbReference>
<organism evidence="6 7">
    <name type="scientific">Chlamydomonas reinhardtii</name>
    <name type="common">Chlamydomonas smithii</name>
    <dbReference type="NCBI Taxonomy" id="3055"/>
    <lineage>
        <taxon>Eukaryota</taxon>
        <taxon>Viridiplantae</taxon>
        <taxon>Chlorophyta</taxon>
        <taxon>core chlorophytes</taxon>
        <taxon>Chlorophyceae</taxon>
        <taxon>CS clade</taxon>
        <taxon>Chlamydomonadales</taxon>
        <taxon>Chlamydomonadaceae</taxon>
        <taxon>Chlamydomonas</taxon>
    </lineage>
</organism>
<dbReference type="RefSeq" id="XP_042922052.1">
    <property type="nucleotide sequence ID" value="XM_043065051.1"/>
</dbReference>
<evidence type="ECO:0000256" key="2">
    <source>
        <dbReference type="ARBA" id="ARBA00022574"/>
    </source>
</evidence>
<dbReference type="PaxDb" id="3055-EDO97620"/>
<keyword evidence="2" id="KW-0853">WD repeat</keyword>
<protein>
    <recommendedName>
        <fullName evidence="5">Raptor N-terminal CASPase-like domain-containing protein</fullName>
    </recommendedName>
</protein>
<dbReference type="KEGG" id="cre:CHLRE_08g371957v5"/>
<accession>A0A2K3DHD1</accession>
<dbReference type="GO" id="GO:0031931">
    <property type="term" value="C:TORC1 complex"/>
    <property type="evidence" value="ECO:0000318"/>
    <property type="project" value="GO_Central"/>
</dbReference>
<feature type="compositionally biased region" description="Gly residues" evidence="4">
    <location>
        <begin position="933"/>
        <end position="943"/>
    </location>
</feature>
<dbReference type="Gene3D" id="2.130.10.10">
    <property type="entry name" value="YVTN repeat-like/Quinoprotein amine dehydrogenase"/>
    <property type="match status" value="1"/>
</dbReference>
<dbReference type="STRING" id="3055.A0A2K3DHD1"/>
<feature type="compositionally biased region" description="Low complexity" evidence="4">
    <location>
        <begin position="919"/>
        <end position="932"/>
    </location>
</feature>